<evidence type="ECO:0000256" key="15">
    <source>
        <dbReference type="ARBA" id="ARBA00034137"/>
    </source>
</evidence>
<evidence type="ECO:0000256" key="6">
    <source>
        <dbReference type="ARBA" id="ARBA00022679"/>
    </source>
</evidence>
<keyword evidence="4" id="KW-0444">Lipid biosynthesis</keyword>
<sequence length="207" mass="24071">MWIYPGFIVCLPYFYHRQPISMELDWTKWCSLLSDLFLNQFLATFRIQTSHLDETYRSAHGLHNIGYNDLSCQFASRRPVPHCASRPTAISPAFRNSNLTVVVHLHPWEFFGCDIVSCFGILRDFRGRLFCILQEKRVTSFPFHILYNPMYIGAKLCFISAALWYERPAGLAVALYVHLTYTVALRFESPFTEMIYANRGTSGKKDY</sequence>
<evidence type="ECO:0000313" key="17">
    <source>
        <dbReference type="Proteomes" id="UP001221757"/>
    </source>
</evidence>
<evidence type="ECO:0000256" key="8">
    <source>
        <dbReference type="ARBA" id="ARBA00022692"/>
    </source>
</evidence>
<dbReference type="Pfam" id="PF04191">
    <property type="entry name" value="PEMT"/>
    <property type="match status" value="1"/>
</dbReference>
<gene>
    <name evidence="16" type="ORF">B0H17DRAFT_49195</name>
</gene>
<dbReference type="GO" id="GO:0032259">
    <property type="term" value="P:methylation"/>
    <property type="evidence" value="ECO:0007669"/>
    <property type="project" value="UniProtKB-KW"/>
</dbReference>
<dbReference type="InterPro" id="IPR024960">
    <property type="entry name" value="PEMT/MFAP"/>
</dbReference>
<evidence type="ECO:0000313" key="16">
    <source>
        <dbReference type="EMBL" id="KAJ7682839.1"/>
    </source>
</evidence>
<dbReference type="Proteomes" id="UP001221757">
    <property type="component" value="Unassembled WGS sequence"/>
</dbReference>
<dbReference type="PANTHER" id="PTHR15458">
    <property type="entry name" value="PHOSPHATIDYLETHANOLAMINE N-METHYLTRANSFERASE"/>
    <property type="match status" value="1"/>
</dbReference>
<comment type="pathway">
    <text evidence="3">Lipid metabolism.</text>
</comment>
<dbReference type="GO" id="GO:0006656">
    <property type="term" value="P:phosphatidylcholine biosynthetic process"/>
    <property type="evidence" value="ECO:0007669"/>
    <property type="project" value="InterPro"/>
</dbReference>
<evidence type="ECO:0000256" key="2">
    <source>
        <dbReference type="ARBA" id="ARBA00004969"/>
    </source>
</evidence>
<keyword evidence="17" id="KW-1185">Reference proteome</keyword>
<accession>A0AAD7DAF6</accession>
<protein>
    <recommendedName>
        <fullName evidence="15">phosphatidyl-N-methylethanolamine N-methyltransferase</fullName>
        <ecNumber evidence="15">2.1.1.71</ecNumber>
    </recommendedName>
</protein>
<evidence type="ECO:0000256" key="1">
    <source>
        <dbReference type="ARBA" id="ARBA00004477"/>
    </source>
</evidence>
<keyword evidence="5 16" id="KW-0489">Methyltransferase</keyword>
<dbReference type="EC" id="2.1.1.71" evidence="15"/>
<keyword evidence="9" id="KW-0256">Endoplasmic reticulum</keyword>
<keyword evidence="8" id="KW-0812">Transmembrane</keyword>
<reference evidence="16" key="1">
    <citation type="submission" date="2023-03" db="EMBL/GenBank/DDBJ databases">
        <title>Massive genome expansion in bonnet fungi (Mycena s.s.) driven by repeated elements and novel gene families across ecological guilds.</title>
        <authorList>
            <consortium name="Lawrence Berkeley National Laboratory"/>
            <person name="Harder C.B."/>
            <person name="Miyauchi S."/>
            <person name="Viragh M."/>
            <person name="Kuo A."/>
            <person name="Thoen E."/>
            <person name="Andreopoulos B."/>
            <person name="Lu D."/>
            <person name="Skrede I."/>
            <person name="Drula E."/>
            <person name="Henrissat B."/>
            <person name="Morin E."/>
            <person name="Kohler A."/>
            <person name="Barry K."/>
            <person name="LaButti K."/>
            <person name="Morin E."/>
            <person name="Salamov A."/>
            <person name="Lipzen A."/>
            <person name="Mereny Z."/>
            <person name="Hegedus B."/>
            <person name="Baldrian P."/>
            <person name="Stursova M."/>
            <person name="Weitz H."/>
            <person name="Taylor A."/>
            <person name="Grigoriev I.V."/>
            <person name="Nagy L.G."/>
            <person name="Martin F."/>
            <person name="Kauserud H."/>
        </authorList>
    </citation>
    <scope>NUCLEOTIDE SEQUENCE</scope>
    <source>
        <strain evidence="16">CBHHK067</strain>
    </source>
</reference>
<evidence type="ECO:0000256" key="9">
    <source>
        <dbReference type="ARBA" id="ARBA00022824"/>
    </source>
</evidence>
<dbReference type="EMBL" id="JARKIE010000113">
    <property type="protein sequence ID" value="KAJ7682839.1"/>
    <property type="molecule type" value="Genomic_DNA"/>
</dbReference>
<evidence type="ECO:0000256" key="13">
    <source>
        <dbReference type="ARBA" id="ARBA00023209"/>
    </source>
</evidence>
<comment type="subcellular location">
    <subcellularLocation>
        <location evidence="1">Endoplasmic reticulum membrane</location>
        <topology evidence="1">Multi-pass membrane protein</topology>
    </subcellularLocation>
</comment>
<comment type="caution">
    <text evidence="16">The sequence shown here is derived from an EMBL/GenBank/DDBJ whole genome shotgun (WGS) entry which is preliminary data.</text>
</comment>
<evidence type="ECO:0000256" key="12">
    <source>
        <dbReference type="ARBA" id="ARBA00023136"/>
    </source>
</evidence>
<keyword evidence="12" id="KW-0472">Membrane</keyword>
<keyword evidence="6" id="KW-0808">Transferase</keyword>
<keyword evidence="10" id="KW-1133">Transmembrane helix</keyword>
<keyword evidence="11" id="KW-0443">Lipid metabolism</keyword>
<evidence type="ECO:0000256" key="7">
    <source>
        <dbReference type="ARBA" id="ARBA00022691"/>
    </source>
</evidence>
<dbReference type="GO" id="GO:0005789">
    <property type="term" value="C:endoplasmic reticulum membrane"/>
    <property type="evidence" value="ECO:0007669"/>
    <property type="project" value="UniProtKB-SubCell"/>
</dbReference>
<proteinExistence type="predicted"/>
<keyword evidence="13" id="KW-0594">Phospholipid biosynthesis</keyword>
<evidence type="ECO:0000256" key="11">
    <source>
        <dbReference type="ARBA" id="ARBA00023098"/>
    </source>
</evidence>
<comment type="pathway">
    <text evidence="2">Phospholipid metabolism; phosphatidylcholine biosynthesis.</text>
</comment>
<evidence type="ECO:0000256" key="14">
    <source>
        <dbReference type="ARBA" id="ARBA00023264"/>
    </source>
</evidence>
<organism evidence="16 17">
    <name type="scientific">Mycena rosella</name>
    <name type="common">Pink bonnet</name>
    <name type="synonym">Agaricus rosellus</name>
    <dbReference type="NCBI Taxonomy" id="1033263"/>
    <lineage>
        <taxon>Eukaryota</taxon>
        <taxon>Fungi</taxon>
        <taxon>Dikarya</taxon>
        <taxon>Basidiomycota</taxon>
        <taxon>Agaricomycotina</taxon>
        <taxon>Agaricomycetes</taxon>
        <taxon>Agaricomycetidae</taxon>
        <taxon>Agaricales</taxon>
        <taxon>Marasmiineae</taxon>
        <taxon>Mycenaceae</taxon>
        <taxon>Mycena</taxon>
    </lineage>
</organism>
<name>A0AAD7DAF6_MYCRO</name>
<evidence type="ECO:0000256" key="3">
    <source>
        <dbReference type="ARBA" id="ARBA00005189"/>
    </source>
</evidence>
<keyword evidence="14" id="KW-1208">Phospholipid metabolism</keyword>
<evidence type="ECO:0000256" key="4">
    <source>
        <dbReference type="ARBA" id="ARBA00022516"/>
    </source>
</evidence>
<evidence type="ECO:0000256" key="10">
    <source>
        <dbReference type="ARBA" id="ARBA00022989"/>
    </source>
</evidence>
<dbReference type="PANTHER" id="PTHR15458:SF5">
    <property type="entry name" value="PHOSPHATIDYLETHANOLAMINE N-METHYLTRANSFERASE"/>
    <property type="match status" value="1"/>
</dbReference>
<dbReference type="AlphaFoldDB" id="A0AAD7DAF6"/>
<evidence type="ECO:0000256" key="5">
    <source>
        <dbReference type="ARBA" id="ARBA00022603"/>
    </source>
</evidence>
<dbReference type="InterPro" id="IPR007318">
    <property type="entry name" value="Phopholipid_MeTrfase"/>
</dbReference>
<dbReference type="GO" id="GO:0000773">
    <property type="term" value="F:phosphatidyl-N-methylethanolamine N-methyltransferase activity"/>
    <property type="evidence" value="ECO:0007669"/>
    <property type="project" value="UniProtKB-EC"/>
</dbReference>
<keyword evidence="7" id="KW-0949">S-adenosyl-L-methionine</keyword>